<name>A0A378YNS3_9BURK</name>
<evidence type="ECO:0000313" key="2">
    <source>
        <dbReference type="EMBL" id="SUA78826.1"/>
    </source>
</evidence>
<gene>
    <name evidence="2" type="ORF">NCTC13160_02861</name>
</gene>
<reference evidence="2 3" key="1">
    <citation type="submission" date="2018-06" db="EMBL/GenBank/DDBJ databases">
        <authorList>
            <consortium name="Pathogen Informatics"/>
            <person name="Doyle S."/>
        </authorList>
    </citation>
    <scope>NUCLEOTIDE SEQUENCE [LARGE SCALE GENOMIC DNA]</scope>
    <source>
        <strain evidence="2 3">NCTC13160</strain>
    </source>
</reference>
<dbReference type="Proteomes" id="UP000254573">
    <property type="component" value="Unassembled WGS sequence"/>
</dbReference>
<proteinExistence type="predicted"/>
<evidence type="ECO:0000313" key="3">
    <source>
        <dbReference type="Proteomes" id="UP000254573"/>
    </source>
</evidence>
<organism evidence="2 3">
    <name type="scientific">Pandoraea pnomenusa</name>
    <dbReference type="NCBI Taxonomy" id="93220"/>
    <lineage>
        <taxon>Bacteria</taxon>
        <taxon>Pseudomonadati</taxon>
        <taxon>Pseudomonadota</taxon>
        <taxon>Betaproteobacteria</taxon>
        <taxon>Burkholderiales</taxon>
        <taxon>Burkholderiaceae</taxon>
        <taxon>Pandoraea</taxon>
    </lineage>
</organism>
<protein>
    <submittedName>
        <fullName evidence="2">Uncharacterized protein</fullName>
    </submittedName>
</protein>
<dbReference type="EMBL" id="UGSG01000001">
    <property type="protein sequence ID" value="SUA78826.1"/>
    <property type="molecule type" value="Genomic_DNA"/>
</dbReference>
<sequence length="66" mass="7639">MKQRDFGGRTIVFPSGSRNLGPNQGAVPRLFFSKMQVRRRRVRKTVAFTTAHPVPTRSTEMRFRMS</sequence>
<dbReference type="AlphaFoldDB" id="A0A378YNS3"/>
<accession>A0A378YNS3</accession>
<feature type="region of interest" description="Disordered" evidence="1">
    <location>
        <begin position="1"/>
        <end position="25"/>
    </location>
</feature>
<evidence type="ECO:0000256" key="1">
    <source>
        <dbReference type="SAM" id="MobiDB-lite"/>
    </source>
</evidence>